<feature type="transmembrane region" description="Helical" evidence="7">
    <location>
        <begin position="21"/>
        <end position="40"/>
    </location>
</feature>
<keyword evidence="9" id="KW-1185">Reference proteome</keyword>
<gene>
    <name evidence="8" type="primary">anon-73B1</name>
    <name evidence="8" type="ORF">Bhyg_00430</name>
</gene>
<feature type="compositionally biased region" description="Basic residues" evidence="6">
    <location>
        <begin position="64"/>
        <end position="77"/>
    </location>
</feature>
<accession>A0A9Q0N968</accession>
<keyword evidence="3 7" id="KW-0812">Transmembrane</keyword>
<dbReference type="InterPro" id="IPR009621">
    <property type="entry name" value="UPF0239"/>
</dbReference>
<evidence type="ECO:0000313" key="9">
    <source>
        <dbReference type="Proteomes" id="UP001151699"/>
    </source>
</evidence>
<evidence type="ECO:0000256" key="3">
    <source>
        <dbReference type="ARBA" id="ARBA00022692"/>
    </source>
</evidence>
<comment type="subcellular location">
    <subcellularLocation>
        <location evidence="1">Membrane</location>
        <topology evidence="1">Single-pass membrane protein</topology>
    </subcellularLocation>
</comment>
<dbReference type="Proteomes" id="UP001151699">
    <property type="component" value="Chromosome A"/>
</dbReference>
<keyword evidence="4 7" id="KW-1133">Transmembrane helix</keyword>
<evidence type="ECO:0000256" key="1">
    <source>
        <dbReference type="ARBA" id="ARBA00004167"/>
    </source>
</evidence>
<name>A0A9Q0N968_9DIPT</name>
<organism evidence="8 9">
    <name type="scientific">Pseudolycoriella hygida</name>
    <dbReference type="NCBI Taxonomy" id="35572"/>
    <lineage>
        <taxon>Eukaryota</taxon>
        <taxon>Metazoa</taxon>
        <taxon>Ecdysozoa</taxon>
        <taxon>Arthropoda</taxon>
        <taxon>Hexapoda</taxon>
        <taxon>Insecta</taxon>
        <taxon>Pterygota</taxon>
        <taxon>Neoptera</taxon>
        <taxon>Endopterygota</taxon>
        <taxon>Diptera</taxon>
        <taxon>Nematocera</taxon>
        <taxon>Sciaroidea</taxon>
        <taxon>Sciaridae</taxon>
        <taxon>Pseudolycoriella</taxon>
    </lineage>
</organism>
<evidence type="ECO:0000313" key="8">
    <source>
        <dbReference type="EMBL" id="KAJ6645226.1"/>
    </source>
</evidence>
<dbReference type="PANTHER" id="PTHR14409:SF0">
    <property type="entry name" value="PROTEIN MANBAL"/>
    <property type="match status" value="1"/>
</dbReference>
<evidence type="ECO:0000256" key="6">
    <source>
        <dbReference type="SAM" id="MobiDB-lite"/>
    </source>
</evidence>
<feature type="region of interest" description="Disordered" evidence="6">
    <location>
        <begin position="44"/>
        <end position="77"/>
    </location>
</feature>
<evidence type="ECO:0000256" key="2">
    <source>
        <dbReference type="ARBA" id="ARBA00006839"/>
    </source>
</evidence>
<proteinExistence type="inferred from homology"/>
<comment type="similarity">
    <text evidence="2">Belongs to the UPF0239 family.</text>
</comment>
<evidence type="ECO:0000256" key="5">
    <source>
        <dbReference type="ARBA" id="ARBA00023136"/>
    </source>
</evidence>
<protein>
    <submittedName>
        <fullName evidence="8">Protein anon-73B1</fullName>
    </submittedName>
</protein>
<reference evidence="8" key="1">
    <citation type="submission" date="2022-07" db="EMBL/GenBank/DDBJ databases">
        <authorList>
            <person name="Trinca V."/>
            <person name="Uliana J.V.C."/>
            <person name="Torres T.T."/>
            <person name="Ward R.J."/>
            <person name="Monesi N."/>
        </authorList>
    </citation>
    <scope>NUCLEOTIDE SEQUENCE</scope>
    <source>
        <strain evidence="8">HSMRA1968</strain>
        <tissue evidence="8">Whole embryos</tissue>
    </source>
</reference>
<dbReference type="EMBL" id="WJQU01000001">
    <property type="protein sequence ID" value="KAJ6645226.1"/>
    <property type="molecule type" value="Genomic_DNA"/>
</dbReference>
<dbReference type="AlphaFoldDB" id="A0A9Q0N968"/>
<dbReference type="PANTHER" id="PTHR14409">
    <property type="entry name" value="MANNOSIDASE, BETA A, LYSOSOMAL-LIKE, MANBAL PROTEIN"/>
    <property type="match status" value="1"/>
</dbReference>
<sequence>MNVESELNIPQEDWYETFIRYGLYFGAVFQLLCLCACVMLPGSKKNEDGNSNSNSQLTPQNTPKRPRGRKQDKKKRR</sequence>
<keyword evidence="5 7" id="KW-0472">Membrane</keyword>
<feature type="compositionally biased region" description="Polar residues" evidence="6">
    <location>
        <begin position="49"/>
        <end position="63"/>
    </location>
</feature>
<comment type="caution">
    <text evidence="8">The sequence shown here is derived from an EMBL/GenBank/DDBJ whole genome shotgun (WGS) entry which is preliminary data.</text>
</comment>
<dbReference type="GO" id="GO:0016020">
    <property type="term" value="C:membrane"/>
    <property type="evidence" value="ECO:0007669"/>
    <property type="project" value="UniProtKB-SubCell"/>
</dbReference>
<dbReference type="OrthoDB" id="10040809at2759"/>
<evidence type="ECO:0000256" key="4">
    <source>
        <dbReference type="ARBA" id="ARBA00022989"/>
    </source>
</evidence>
<dbReference type="Pfam" id="PF06783">
    <property type="entry name" value="UPF0239"/>
    <property type="match status" value="1"/>
</dbReference>
<evidence type="ECO:0000256" key="7">
    <source>
        <dbReference type="SAM" id="Phobius"/>
    </source>
</evidence>